<gene>
    <name evidence="3" type="ORF">OOZ35_06360</name>
</gene>
<keyword evidence="2" id="KW-1133">Transmembrane helix</keyword>
<dbReference type="RefSeq" id="WP_270005325.1">
    <property type="nucleotide sequence ID" value="NZ_CAXQEU010000092.1"/>
</dbReference>
<sequence length="259" mass="28606">MATYKKRGYKPKTKVEKEKEEVFVEEESTTAEVFNTLDESANKAEEFVEKNQKNIFLAIGVIAALVLGYLGYQQFIVKPKQATAMNDMYQAKKYFNDAVTATVGQDSLYNLALTGGEGKFGLTDIADNYSGTDAGNLANYYAGMAYLNLKNYEQAIAYLDKFKSEDDALAPMAKGAIGDAFMQLNQDDQALDYYLQAANLRQNEFTTPTFLYKAGVTALNSGNASKALELFNKIKDNYPKSPEATNAEVFIGKAQAMSK</sequence>
<dbReference type="Pfam" id="PF13181">
    <property type="entry name" value="TPR_8"/>
    <property type="match status" value="1"/>
</dbReference>
<comment type="caution">
    <text evidence="3">The sequence shown here is derived from an EMBL/GenBank/DDBJ whole genome shotgun (WGS) entry which is preliminary data.</text>
</comment>
<evidence type="ECO:0000313" key="4">
    <source>
        <dbReference type="Proteomes" id="UP001149142"/>
    </source>
</evidence>
<feature type="repeat" description="TPR" evidence="1">
    <location>
        <begin position="171"/>
        <end position="204"/>
    </location>
</feature>
<dbReference type="Pfam" id="PF13174">
    <property type="entry name" value="TPR_6"/>
    <property type="match status" value="2"/>
</dbReference>
<organism evidence="3 4">
    <name type="scientific">Mesoflavibacter profundi</name>
    <dbReference type="NCBI Taxonomy" id="2708110"/>
    <lineage>
        <taxon>Bacteria</taxon>
        <taxon>Pseudomonadati</taxon>
        <taxon>Bacteroidota</taxon>
        <taxon>Flavobacteriia</taxon>
        <taxon>Flavobacteriales</taxon>
        <taxon>Flavobacteriaceae</taxon>
        <taxon>Mesoflavibacter</taxon>
    </lineage>
</organism>
<dbReference type="InterPro" id="IPR019734">
    <property type="entry name" value="TPR_rpt"/>
</dbReference>
<keyword evidence="2" id="KW-0812">Transmembrane</keyword>
<dbReference type="Proteomes" id="UP001149142">
    <property type="component" value="Unassembled WGS sequence"/>
</dbReference>
<protein>
    <submittedName>
        <fullName evidence="3">Tetratricopeptide repeat protein</fullName>
    </submittedName>
</protein>
<dbReference type="InterPro" id="IPR011990">
    <property type="entry name" value="TPR-like_helical_dom_sf"/>
</dbReference>
<dbReference type="Gene3D" id="1.25.40.10">
    <property type="entry name" value="Tetratricopeptide repeat domain"/>
    <property type="match status" value="1"/>
</dbReference>
<feature type="transmembrane region" description="Helical" evidence="2">
    <location>
        <begin position="55"/>
        <end position="72"/>
    </location>
</feature>
<dbReference type="PROSITE" id="PS50005">
    <property type="entry name" value="TPR"/>
    <property type="match status" value="1"/>
</dbReference>
<keyword evidence="1" id="KW-0802">TPR repeat</keyword>
<evidence type="ECO:0000256" key="2">
    <source>
        <dbReference type="SAM" id="Phobius"/>
    </source>
</evidence>
<evidence type="ECO:0000256" key="1">
    <source>
        <dbReference type="PROSITE-ProRule" id="PRU00339"/>
    </source>
</evidence>
<dbReference type="SUPFAM" id="SSF48452">
    <property type="entry name" value="TPR-like"/>
    <property type="match status" value="1"/>
</dbReference>
<keyword evidence="4" id="KW-1185">Reference proteome</keyword>
<proteinExistence type="predicted"/>
<evidence type="ECO:0000313" key="3">
    <source>
        <dbReference type="EMBL" id="MDA0177115.1"/>
    </source>
</evidence>
<name>A0ABT4S048_9FLAO</name>
<reference evidence="3" key="1">
    <citation type="submission" date="2022-11" db="EMBL/GenBank/DDBJ databases">
        <title>Refractory cell wall polysaccharides provide important carbon source for microbial heterotrophs in the hadal ocean.</title>
        <authorList>
            <person name="Zhu X."/>
        </authorList>
    </citation>
    <scope>NUCLEOTIDE SEQUENCE</scope>
    <source>
        <strain evidence="3">MTRN7</strain>
    </source>
</reference>
<accession>A0ABT4S048</accession>
<dbReference type="SMART" id="SM00028">
    <property type="entry name" value="TPR"/>
    <property type="match status" value="3"/>
</dbReference>
<dbReference type="EMBL" id="JAPFGC010000002">
    <property type="protein sequence ID" value="MDA0177115.1"/>
    <property type="molecule type" value="Genomic_DNA"/>
</dbReference>
<keyword evidence="2" id="KW-0472">Membrane</keyword>